<gene>
    <name evidence="2" type="ORF">THAOC_32403</name>
</gene>
<evidence type="ECO:0000313" key="3">
    <source>
        <dbReference type="Proteomes" id="UP000266841"/>
    </source>
</evidence>
<proteinExistence type="predicted"/>
<evidence type="ECO:0000313" key="2">
    <source>
        <dbReference type="EMBL" id="EJK48774.1"/>
    </source>
</evidence>
<organism evidence="2 3">
    <name type="scientific">Thalassiosira oceanica</name>
    <name type="common">Marine diatom</name>
    <dbReference type="NCBI Taxonomy" id="159749"/>
    <lineage>
        <taxon>Eukaryota</taxon>
        <taxon>Sar</taxon>
        <taxon>Stramenopiles</taxon>
        <taxon>Ochrophyta</taxon>
        <taxon>Bacillariophyta</taxon>
        <taxon>Coscinodiscophyceae</taxon>
        <taxon>Thalassiosirophycidae</taxon>
        <taxon>Thalassiosirales</taxon>
        <taxon>Thalassiosiraceae</taxon>
        <taxon>Thalassiosira</taxon>
    </lineage>
</organism>
<reference evidence="2 3" key="1">
    <citation type="journal article" date="2012" name="Genome Biol.">
        <title>Genome and low-iron response of an oceanic diatom adapted to chronic iron limitation.</title>
        <authorList>
            <person name="Lommer M."/>
            <person name="Specht M."/>
            <person name="Roy A.S."/>
            <person name="Kraemer L."/>
            <person name="Andreson R."/>
            <person name="Gutowska M.A."/>
            <person name="Wolf J."/>
            <person name="Bergner S.V."/>
            <person name="Schilhabel M.B."/>
            <person name="Klostermeier U.C."/>
            <person name="Beiko R.G."/>
            <person name="Rosenstiel P."/>
            <person name="Hippler M."/>
            <person name="Laroche J."/>
        </authorList>
    </citation>
    <scope>NUCLEOTIDE SEQUENCE [LARGE SCALE GENOMIC DNA]</scope>
    <source>
        <strain evidence="2 3">CCMP1005</strain>
    </source>
</reference>
<keyword evidence="3" id="KW-1185">Reference proteome</keyword>
<feature type="region of interest" description="Disordered" evidence="1">
    <location>
        <begin position="67"/>
        <end position="93"/>
    </location>
</feature>
<comment type="caution">
    <text evidence="2">The sequence shown here is derived from an EMBL/GenBank/DDBJ whole genome shotgun (WGS) entry which is preliminary data.</text>
</comment>
<accession>K0R9B3</accession>
<name>K0R9B3_THAOC</name>
<protein>
    <submittedName>
        <fullName evidence="2">Uncharacterized protein</fullName>
    </submittedName>
</protein>
<dbReference type="EMBL" id="AGNL01045440">
    <property type="protein sequence ID" value="EJK48774.1"/>
    <property type="molecule type" value="Genomic_DNA"/>
</dbReference>
<dbReference type="AlphaFoldDB" id="K0R9B3"/>
<dbReference type="Proteomes" id="UP000266841">
    <property type="component" value="Unassembled WGS sequence"/>
</dbReference>
<evidence type="ECO:0000256" key="1">
    <source>
        <dbReference type="SAM" id="MobiDB-lite"/>
    </source>
</evidence>
<sequence length="160" mass="17938">MSTFCWTGSCIAFNKLPNHTISSQPKQPLSEIQSLQTNEPIGVNRLIIGPLDIHDIRTSAILATTFQQAPRTQQKERGQEQVGGNQTRRPRVDCQDQGLPVEKAESTTTNKCAVEDYNPRSVTTNKLATGDHTLTWMSRLQGCADPMEPRIVRTDEYMPR</sequence>